<proteinExistence type="predicted"/>
<feature type="signal peptide" evidence="1">
    <location>
        <begin position="1"/>
        <end position="18"/>
    </location>
</feature>
<protein>
    <submittedName>
        <fullName evidence="2">Uncharacterized protein</fullName>
    </submittedName>
</protein>
<evidence type="ECO:0000313" key="2">
    <source>
        <dbReference type="EMBL" id="KAF2258415.1"/>
    </source>
</evidence>
<keyword evidence="3" id="KW-1185">Reference proteome</keyword>
<dbReference type="AlphaFoldDB" id="A0A9P4K1F8"/>
<evidence type="ECO:0000313" key="3">
    <source>
        <dbReference type="Proteomes" id="UP000800093"/>
    </source>
</evidence>
<comment type="caution">
    <text evidence="2">The sequence shown here is derived from an EMBL/GenBank/DDBJ whole genome shotgun (WGS) entry which is preliminary data.</text>
</comment>
<gene>
    <name evidence="2" type="ORF">CC78DRAFT_621833</name>
</gene>
<evidence type="ECO:0000256" key="1">
    <source>
        <dbReference type="SAM" id="SignalP"/>
    </source>
</evidence>
<keyword evidence="1" id="KW-0732">Signal</keyword>
<accession>A0A9P4K1F8</accession>
<reference evidence="3" key="1">
    <citation type="journal article" date="2020" name="Stud. Mycol.">
        <title>101 Dothideomycetes genomes: A test case for predicting lifestyles and emergence of pathogens.</title>
        <authorList>
            <person name="Haridas S."/>
            <person name="Albert R."/>
            <person name="Binder M."/>
            <person name="Bloem J."/>
            <person name="LaButti K."/>
            <person name="Salamov A."/>
            <person name="Andreopoulos B."/>
            <person name="Baker S."/>
            <person name="Barry K."/>
            <person name="Bills G."/>
            <person name="Bluhm B."/>
            <person name="Cannon C."/>
            <person name="Castanera R."/>
            <person name="Culley D."/>
            <person name="Daum C."/>
            <person name="Ezra D."/>
            <person name="Gonzalez J."/>
            <person name="Henrissat B."/>
            <person name="Kuo A."/>
            <person name="Liang C."/>
            <person name="Lipzen A."/>
            <person name="Lutzoni F."/>
            <person name="Magnuson J."/>
            <person name="Mondo S."/>
            <person name="Nolan M."/>
            <person name="Ohm R."/>
            <person name="Pangilinan J."/>
            <person name="Park H.-J."/>
            <person name="Ramirez L."/>
            <person name="Alfaro M."/>
            <person name="Sun H."/>
            <person name="Tritt A."/>
            <person name="Yoshinaga Y."/>
            <person name="Zwiers L.-H."/>
            <person name="Turgeon B."/>
            <person name="Goodwin S."/>
            <person name="Spatafora J."/>
            <person name="Crous P."/>
            <person name="Grigoriev I."/>
        </authorList>
    </citation>
    <scope>NUCLEOTIDE SEQUENCE [LARGE SCALE GENOMIC DNA]</scope>
    <source>
        <strain evidence="3">CBS 304.66</strain>
    </source>
</reference>
<name>A0A9P4K1F8_9PLEO</name>
<feature type="chain" id="PRO_5040139311" evidence="1">
    <location>
        <begin position="19"/>
        <end position="134"/>
    </location>
</feature>
<organism evidence="2 3">
    <name type="scientific">Lojkania enalia</name>
    <dbReference type="NCBI Taxonomy" id="147567"/>
    <lineage>
        <taxon>Eukaryota</taxon>
        <taxon>Fungi</taxon>
        <taxon>Dikarya</taxon>
        <taxon>Ascomycota</taxon>
        <taxon>Pezizomycotina</taxon>
        <taxon>Dothideomycetes</taxon>
        <taxon>Pleosporomycetidae</taxon>
        <taxon>Pleosporales</taxon>
        <taxon>Pleosporales incertae sedis</taxon>
        <taxon>Lojkania</taxon>
    </lineage>
</organism>
<dbReference type="Proteomes" id="UP000800093">
    <property type="component" value="Unassembled WGS sequence"/>
</dbReference>
<sequence>MKTFTITVSMALVSLGLASPTIQKRQGATITVYQEKHFAGAAQVISFGDGEQICEDLKRTPSSIKVDPVEGSWYCQLFNQPRCNPTGEGGKVSGVFNWNIEDLVYPCREGQGNGSCKGNDWDNIARSIYCSSVN</sequence>
<dbReference type="EMBL" id="ML986765">
    <property type="protein sequence ID" value="KAF2258415.1"/>
    <property type="molecule type" value="Genomic_DNA"/>
</dbReference>